<sequence length="176" mass="19747">MPRHPTHIGIAFFTSEGFPMQWVIVLSSCQHFNSIVWCGTIIESVNGWVESWTICENSPATYAPHLSLLGVIKVETVNKEASDIVRSISNLAWKAQESRNCDGGKKYPPSDEYVRQVVLHLCREKTITLPPRVKVTFATHIEGRISKLREKPASKINMYPIIPIGEGDVIFGRTKA</sequence>
<proteinExistence type="predicted"/>
<dbReference type="EMBL" id="WHVB01000018">
    <property type="protein sequence ID" value="KAF8473725.1"/>
    <property type="molecule type" value="Genomic_DNA"/>
</dbReference>
<keyword evidence="2" id="KW-1185">Reference proteome</keyword>
<dbReference type="OrthoDB" id="3172675at2759"/>
<comment type="caution">
    <text evidence="1">The sequence shown here is derived from an EMBL/GenBank/DDBJ whole genome shotgun (WGS) entry which is preliminary data.</text>
</comment>
<evidence type="ECO:0000313" key="2">
    <source>
        <dbReference type="Proteomes" id="UP000759537"/>
    </source>
</evidence>
<dbReference type="AlphaFoldDB" id="A0A9P5JZP6"/>
<evidence type="ECO:0000313" key="1">
    <source>
        <dbReference type="EMBL" id="KAF8473725.1"/>
    </source>
</evidence>
<protein>
    <submittedName>
        <fullName evidence="1">Uncharacterized protein</fullName>
    </submittedName>
</protein>
<name>A0A9P5JZP6_9AGAM</name>
<gene>
    <name evidence="1" type="ORF">DFH94DRAFT_764073</name>
</gene>
<reference evidence="1" key="1">
    <citation type="submission" date="2019-10" db="EMBL/GenBank/DDBJ databases">
        <authorList>
            <consortium name="DOE Joint Genome Institute"/>
            <person name="Kuo A."/>
            <person name="Miyauchi S."/>
            <person name="Kiss E."/>
            <person name="Drula E."/>
            <person name="Kohler A."/>
            <person name="Sanchez-Garcia M."/>
            <person name="Andreopoulos B."/>
            <person name="Barry K.W."/>
            <person name="Bonito G."/>
            <person name="Buee M."/>
            <person name="Carver A."/>
            <person name="Chen C."/>
            <person name="Cichocki N."/>
            <person name="Clum A."/>
            <person name="Culley D."/>
            <person name="Crous P.W."/>
            <person name="Fauchery L."/>
            <person name="Girlanda M."/>
            <person name="Hayes R."/>
            <person name="Keri Z."/>
            <person name="LaButti K."/>
            <person name="Lipzen A."/>
            <person name="Lombard V."/>
            <person name="Magnuson J."/>
            <person name="Maillard F."/>
            <person name="Morin E."/>
            <person name="Murat C."/>
            <person name="Nolan M."/>
            <person name="Ohm R."/>
            <person name="Pangilinan J."/>
            <person name="Pereira M."/>
            <person name="Perotto S."/>
            <person name="Peter M."/>
            <person name="Riley R."/>
            <person name="Sitrit Y."/>
            <person name="Stielow B."/>
            <person name="Szollosi G."/>
            <person name="Zifcakova L."/>
            <person name="Stursova M."/>
            <person name="Spatafora J.W."/>
            <person name="Tedersoo L."/>
            <person name="Vaario L.-M."/>
            <person name="Yamada A."/>
            <person name="Yan M."/>
            <person name="Wang P."/>
            <person name="Xu J."/>
            <person name="Bruns T."/>
            <person name="Baldrian P."/>
            <person name="Vilgalys R."/>
            <person name="Henrissat B."/>
            <person name="Grigoriev I.V."/>
            <person name="Hibbett D."/>
            <person name="Nagy L.G."/>
            <person name="Martin F.M."/>
        </authorList>
    </citation>
    <scope>NUCLEOTIDE SEQUENCE</scope>
    <source>
        <strain evidence="1">Prilba</strain>
    </source>
</reference>
<dbReference type="Proteomes" id="UP000759537">
    <property type="component" value="Unassembled WGS sequence"/>
</dbReference>
<organism evidence="1 2">
    <name type="scientific">Russula ochroleuca</name>
    <dbReference type="NCBI Taxonomy" id="152965"/>
    <lineage>
        <taxon>Eukaryota</taxon>
        <taxon>Fungi</taxon>
        <taxon>Dikarya</taxon>
        <taxon>Basidiomycota</taxon>
        <taxon>Agaricomycotina</taxon>
        <taxon>Agaricomycetes</taxon>
        <taxon>Russulales</taxon>
        <taxon>Russulaceae</taxon>
        <taxon>Russula</taxon>
    </lineage>
</organism>
<accession>A0A9P5JZP6</accession>
<dbReference type="PROSITE" id="PS51257">
    <property type="entry name" value="PROKAR_LIPOPROTEIN"/>
    <property type="match status" value="1"/>
</dbReference>
<reference evidence="1" key="2">
    <citation type="journal article" date="2020" name="Nat. Commun.">
        <title>Large-scale genome sequencing of mycorrhizal fungi provides insights into the early evolution of symbiotic traits.</title>
        <authorList>
            <person name="Miyauchi S."/>
            <person name="Kiss E."/>
            <person name="Kuo A."/>
            <person name="Drula E."/>
            <person name="Kohler A."/>
            <person name="Sanchez-Garcia M."/>
            <person name="Morin E."/>
            <person name="Andreopoulos B."/>
            <person name="Barry K.W."/>
            <person name="Bonito G."/>
            <person name="Buee M."/>
            <person name="Carver A."/>
            <person name="Chen C."/>
            <person name="Cichocki N."/>
            <person name="Clum A."/>
            <person name="Culley D."/>
            <person name="Crous P.W."/>
            <person name="Fauchery L."/>
            <person name="Girlanda M."/>
            <person name="Hayes R.D."/>
            <person name="Keri Z."/>
            <person name="LaButti K."/>
            <person name="Lipzen A."/>
            <person name="Lombard V."/>
            <person name="Magnuson J."/>
            <person name="Maillard F."/>
            <person name="Murat C."/>
            <person name="Nolan M."/>
            <person name="Ohm R.A."/>
            <person name="Pangilinan J."/>
            <person name="Pereira M.F."/>
            <person name="Perotto S."/>
            <person name="Peter M."/>
            <person name="Pfister S."/>
            <person name="Riley R."/>
            <person name="Sitrit Y."/>
            <person name="Stielow J.B."/>
            <person name="Szollosi G."/>
            <person name="Zifcakova L."/>
            <person name="Stursova M."/>
            <person name="Spatafora J.W."/>
            <person name="Tedersoo L."/>
            <person name="Vaario L.M."/>
            <person name="Yamada A."/>
            <person name="Yan M."/>
            <person name="Wang P."/>
            <person name="Xu J."/>
            <person name="Bruns T."/>
            <person name="Baldrian P."/>
            <person name="Vilgalys R."/>
            <person name="Dunand C."/>
            <person name="Henrissat B."/>
            <person name="Grigoriev I.V."/>
            <person name="Hibbett D."/>
            <person name="Nagy L.G."/>
            <person name="Martin F.M."/>
        </authorList>
    </citation>
    <scope>NUCLEOTIDE SEQUENCE</scope>
    <source>
        <strain evidence="1">Prilba</strain>
    </source>
</reference>